<organism evidence="9">
    <name type="scientific">uncultured bacterium BAC17H8</name>
    <dbReference type="NCBI Taxonomy" id="332980"/>
    <lineage>
        <taxon>Bacteria</taxon>
        <taxon>environmental samples</taxon>
    </lineage>
</organism>
<dbReference type="InterPro" id="IPR016047">
    <property type="entry name" value="M23ase_b-sheet_dom"/>
</dbReference>
<evidence type="ECO:0000256" key="6">
    <source>
        <dbReference type="ARBA" id="ARBA00023049"/>
    </source>
</evidence>
<dbReference type="PANTHER" id="PTHR21666">
    <property type="entry name" value="PEPTIDASE-RELATED"/>
    <property type="match status" value="1"/>
</dbReference>
<dbReference type="AlphaFoldDB" id="Q4JMU2"/>
<evidence type="ECO:0000256" key="2">
    <source>
        <dbReference type="ARBA" id="ARBA00022670"/>
    </source>
</evidence>
<sequence>MVVRRRHWLLQETRFLFLTRKGPVEIILKPSLIIGAGFVGIVGMTVIGAVTLFVGFKSVEVVRNESISTAIASAPPALDEPTDKITAAEFPTARPAPIVEEAMPEGERALAVASVPSVPELPVTIDSLPAFTLPDWSREPTDRSLPPVIPEERALADNYAEPEDMIPIPDLPLAAEDDSETLASAEFPEPSTPDVIDIGEPLPLPQDSEVETIAMYSPPSFPEEETAGLEPLHQEAHLPVVTMASRQYKLLRSMAREVRGIRDSLLDLGISEDSMPTLGQLNELVETADFASLAMAVEDHRSMLRKIPLKPPMLYFYISSHYGMRTHPVLKRKRFHHGIDLAGTWQEEVQAPAPGTVIFAGRKGSFGKVVQVRHAYGVVTTYAHLAKITVRRGADVVTGSVVGKMGRTGRVDGAHLHYEIRIGDKSLDPKRFFAIGHRIGVGGELMMVTEQP</sequence>
<dbReference type="GO" id="GO:0004222">
    <property type="term" value="F:metalloendopeptidase activity"/>
    <property type="evidence" value="ECO:0007669"/>
    <property type="project" value="TreeGrafter"/>
</dbReference>
<keyword evidence="6" id="KW-0482">Metalloprotease</keyword>
<evidence type="ECO:0000256" key="4">
    <source>
        <dbReference type="ARBA" id="ARBA00022801"/>
    </source>
</evidence>
<dbReference type="PANTHER" id="PTHR21666:SF288">
    <property type="entry name" value="CELL DIVISION PROTEIN YTFB"/>
    <property type="match status" value="1"/>
</dbReference>
<evidence type="ECO:0000256" key="7">
    <source>
        <dbReference type="SAM" id="Phobius"/>
    </source>
</evidence>
<accession>Q4JMU2</accession>
<comment type="cofactor">
    <cofactor evidence="1">
        <name>Zn(2+)</name>
        <dbReference type="ChEBI" id="CHEBI:29105"/>
    </cofactor>
</comment>
<dbReference type="InterPro" id="IPR011055">
    <property type="entry name" value="Dup_hybrid_motif"/>
</dbReference>
<dbReference type="SUPFAM" id="SSF51261">
    <property type="entry name" value="Duplicated hybrid motif"/>
    <property type="match status" value="1"/>
</dbReference>
<dbReference type="CDD" id="cd12797">
    <property type="entry name" value="M23_peptidase"/>
    <property type="match status" value="1"/>
</dbReference>
<dbReference type="EMBL" id="DQ068068">
    <property type="protein sequence ID" value="AAY87221.1"/>
    <property type="molecule type" value="Genomic_DNA"/>
</dbReference>
<keyword evidence="7" id="KW-0812">Transmembrane</keyword>
<dbReference type="Gene3D" id="2.70.70.10">
    <property type="entry name" value="Glucose Permease (Domain IIA)"/>
    <property type="match status" value="1"/>
</dbReference>
<keyword evidence="2" id="KW-0645">Protease</keyword>
<keyword evidence="7" id="KW-1133">Transmembrane helix</keyword>
<name>Q4JMU2_9BACT</name>
<keyword evidence="5" id="KW-0862">Zinc</keyword>
<keyword evidence="7" id="KW-0472">Membrane</keyword>
<proteinExistence type="predicted"/>
<evidence type="ECO:0000256" key="3">
    <source>
        <dbReference type="ARBA" id="ARBA00022723"/>
    </source>
</evidence>
<evidence type="ECO:0000256" key="5">
    <source>
        <dbReference type="ARBA" id="ARBA00022833"/>
    </source>
</evidence>
<dbReference type="GO" id="GO:0006508">
    <property type="term" value="P:proteolysis"/>
    <property type="evidence" value="ECO:0007669"/>
    <property type="project" value="UniProtKB-KW"/>
</dbReference>
<keyword evidence="4" id="KW-0378">Hydrolase</keyword>
<evidence type="ECO:0000256" key="1">
    <source>
        <dbReference type="ARBA" id="ARBA00001947"/>
    </source>
</evidence>
<dbReference type="Pfam" id="PF01551">
    <property type="entry name" value="Peptidase_M23"/>
    <property type="match status" value="1"/>
</dbReference>
<dbReference type="InterPro" id="IPR050570">
    <property type="entry name" value="Cell_wall_metabolism_enzyme"/>
</dbReference>
<evidence type="ECO:0000313" key="9">
    <source>
        <dbReference type="EMBL" id="AAY87221.1"/>
    </source>
</evidence>
<feature type="transmembrane region" description="Helical" evidence="7">
    <location>
        <begin position="32"/>
        <end position="56"/>
    </location>
</feature>
<evidence type="ECO:0000259" key="8">
    <source>
        <dbReference type="Pfam" id="PF01551"/>
    </source>
</evidence>
<dbReference type="GO" id="GO:0046872">
    <property type="term" value="F:metal ion binding"/>
    <property type="evidence" value="ECO:0007669"/>
    <property type="project" value="UniProtKB-KW"/>
</dbReference>
<reference evidence="9" key="1">
    <citation type="journal article" date="2005" name="PLoS Biol.">
        <title>New insights into metabolic properties of marine bacteria encoding proteorhodopsins.</title>
        <authorList>
            <person name="Sabehi G."/>
            <person name="Loy A."/>
            <person name="Jung K.H."/>
            <person name="Partha R."/>
            <person name="Spudich J.L."/>
            <person name="Isaacson T."/>
            <person name="Hirschberg J."/>
            <person name="Wagner M."/>
            <person name="Beja O."/>
        </authorList>
    </citation>
    <scope>NUCLEOTIDE SEQUENCE</scope>
</reference>
<feature type="domain" description="M23ase beta-sheet core" evidence="8">
    <location>
        <begin position="334"/>
        <end position="429"/>
    </location>
</feature>
<keyword evidence="3" id="KW-0479">Metal-binding</keyword>
<protein>
    <submittedName>
        <fullName evidence="9">Predicted peptidase</fullName>
    </submittedName>
</protein>